<keyword evidence="1" id="KW-0732">Signal</keyword>
<dbReference type="EMBL" id="JBDKXB010000007">
    <property type="protein sequence ID" value="MEY6432278.1"/>
    <property type="molecule type" value="Genomic_DNA"/>
</dbReference>
<evidence type="ECO:0000313" key="2">
    <source>
        <dbReference type="EMBL" id="MEY6432278.1"/>
    </source>
</evidence>
<dbReference type="Proteomes" id="UP001564408">
    <property type="component" value="Unassembled WGS sequence"/>
</dbReference>
<feature type="chain" id="PRO_5046161582" evidence="1">
    <location>
        <begin position="23"/>
        <end position="206"/>
    </location>
</feature>
<name>A0ABV4BFI0_9GAMM</name>
<dbReference type="RefSeq" id="WP_369666666.1">
    <property type="nucleotide sequence ID" value="NZ_JBDKXB010000007.1"/>
</dbReference>
<sequence length="206" mass="22651">MTKTLTALLAGLLILTLGAAVAQGTRQPDMANLFQKVNRVALELQTNLTDLEASIQASRDSIEQGGRVLDGMLASVTRVQQSMAEDSEIWQELGALLELWEERRKATLERSEANPAFLPIAQAWQQRLETARTLRNQISTERANATALMRAIEADRDIVLAYYELGQADKAIEGLKKVGANLANLNRNMQVIVETANAAQQTPIPQ</sequence>
<comment type="caution">
    <text evidence="2">The sequence shown here is derived from an EMBL/GenBank/DDBJ whole genome shotgun (WGS) entry which is preliminary data.</text>
</comment>
<feature type="signal peptide" evidence="1">
    <location>
        <begin position="1"/>
        <end position="22"/>
    </location>
</feature>
<accession>A0ABV4BFI0</accession>
<protein>
    <submittedName>
        <fullName evidence="2">Uncharacterized protein</fullName>
    </submittedName>
</protein>
<reference evidence="2 3" key="1">
    <citation type="submission" date="2024-05" db="EMBL/GenBank/DDBJ databases">
        <title>Genome Sequence and Characterization of the New Strain Purple Sulfur Bacterium of Genus Thioalkalicoccus.</title>
        <authorList>
            <person name="Bryantseva I.A."/>
            <person name="Kyndt J.A."/>
            <person name="Imhoff J.F."/>
        </authorList>
    </citation>
    <scope>NUCLEOTIDE SEQUENCE [LARGE SCALE GENOMIC DNA]</scope>
    <source>
        <strain evidence="2 3">Um2</strain>
    </source>
</reference>
<proteinExistence type="predicted"/>
<evidence type="ECO:0000313" key="3">
    <source>
        <dbReference type="Proteomes" id="UP001564408"/>
    </source>
</evidence>
<keyword evidence="3" id="KW-1185">Reference proteome</keyword>
<organism evidence="2 3">
    <name type="scientific">Thioalkalicoccus limnaeus</name>
    <dbReference type="NCBI Taxonomy" id="120681"/>
    <lineage>
        <taxon>Bacteria</taxon>
        <taxon>Pseudomonadati</taxon>
        <taxon>Pseudomonadota</taxon>
        <taxon>Gammaproteobacteria</taxon>
        <taxon>Chromatiales</taxon>
        <taxon>Chromatiaceae</taxon>
        <taxon>Thioalkalicoccus</taxon>
    </lineage>
</organism>
<gene>
    <name evidence="2" type="ORF">ABC977_07620</name>
</gene>
<evidence type="ECO:0000256" key="1">
    <source>
        <dbReference type="SAM" id="SignalP"/>
    </source>
</evidence>